<dbReference type="Gene3D" id="3.30.70.260">
    <property type="match status" value="1"/>
</dbReference>
<dbReference type="FunFam" id="3.30.360.10:FF:000005">
    <property type="entry name" value="Homoserine dehydrogenase"/>
    <property type="match status" value="1"/>
</dbReference>
<dbReference type="PROSITE" id="PS01042">
    <property type="entry name" value="HOMOSER_DHGENASE"/>
    <property type="match status" value="1"/>
</dbReference>
<evidence type="ECO:0000256" key="13">
    <source>
        <dbReference type="ARBA" id="ARBA00044930"/>
    </source>
</evidence>
<dbReference type="Pfam" id="PF03447">
    <property type="entry name" value="NAD_binding_3"/>
    <property type="match status" value="1"/>
</dbReference>
<dbReference type="SUPFAM" id="SSF55021">
    <property type="entry name" value="ACT-like"/>
    <property type="match status" value="1"/>
</dbReference>
<evidence type="ECO:0000256" key="10">
    <source>
        <dbReference type="ARBA" id="ARBA00023002"/>
    </source>
</evidence>
<accession>A0A839QR23</accession>
<comment type="caution">
    <text evidence="21">The sequence shown here is derived from an EMBL/GenBank/DDBJ whole genome shotgun (WGS) entry which is preliminary data.</text>
</comment>
<evidence type="ECO:0000256" key="8">
    <source>
        <dbReference type="ARBA" id="ARBA00022697"/>
    </source>
</evidence>
<evidence type="ECO:0000256" key="15">
    <source>
        <dbReference type="ARBA" id="ARBA00049031"/>
    </source>
</evidence>
<evidence type="ECO:0000256" key="1">
    <source>
        <dbReference type="ARBA" id="ARBA00001920"/>
    </source>
</evidence>
<dbReference type="InterPro" id="IPR045865">
    <property type="entry name" value="ACT-like_dom_sf"/>
</dbReference>
<keyword evidence="7 18" id="KW-0028">Amino-acid biosynthesis</keyword>
<keyword evidence="9 17" id="KW-0521">NADP</keyword>
<evidence type="ECO:0000256" key="16">
    <source>
        <dbReference type="PIRSR" id="PIRSR000098-1"/>
    </source>
</evidence>
<reference evidence="21 22" key="1">
    <citation type="submission" date="2020-08" db="EMBL/GenBank/DDBJ databases">
        <title>Sequencing the genomes of 1000 actinobacteria strains.</title>
        <authorList>
            <person name="Klenk H.-P."/>
        </authorList>
    </citation>
    <scope>NUCLEOTIDE SEQUENCE [LARGE SCALE GENOMIC DNA]</scope>
    <source>
        <strain evidence="21 22">DSM 23040</strain>
    </source>
</reference>
<feature type="binding site" evidence="17">
    <location>
        <position position="110"/>
    </location>
    <ligand>
        <name>NADPH</name>
        <dbReference type="ChEBI" id="CHEBI:57783"/>
    </ligand>
</feature>
<dbReference type="InterPro" id="IPR036291">
    <property type="entry name" value="NAD(P)-bd_dom_sf"/>
</dbReference>
<dbReference type="Gene3D" id="3.40.50.720">
    <property type="entry name" value="NAD(P)-binding Rossmann-like Domain"/>
    <property type="match status" value="1"/>
</dbReference>
<dbReference type="InterPro" id="IPR005106">
    <property type="entry name" value="Asp/hSer_DH_NAD-bd"/>
</dbReference>
<dbReference type="SUPFAM" id="SSF55347">
    <property type="entry name" value="Glyceraldehyde-3-phosphate dehydrogenase-like, C-terminal domain"/>
    <property type="match status" value="1"/>
</dbReference>
<dbReference type="Pfam" id="PF01842">
    <property type="entry name" value="ACT"/>
    <property type="match status" value="1"/>
</dbReference>
<dbReference type="Pfam" id="PF00742">
    <property type="entry name" value="Homoserine_dh"/>
    <property type="match status" value="1"/>
</dbReference>
<dbReference type="PANTHER" id="PTHR43331:SF1">
    <property type="entry name" value="HOMOSERINE DEHYDROGENASE"/>
    <property type="match status" value="1"/>
</dbReference>
<dbReference type="GO" id="GO:0009086">
    <property type="term" value="P:methionine biosynthetic process"/>
    <property type="evidence" value="ECO:0007669"/>
    <property type="project" value="UniProtKB-KW"/>
</dbReference>
<feature type="domain" description="ACT" evidence="20">
    <location>
        <begin position="359"/>
        <end position="438"/>
    </location>
</feature>
<dbReference type="PROSITE" id="PS51671">
    <property type="entry name" value="ACT"/>
    <property type="match status" value="1"/>
</dbReference>
<comment type="catalytic activity">
    <reaction evidence="15">
        <text>L-homoserine + NAD(+) = L-aspartate 4-semialdehyde + NADH + H(+)</text>
        <dbReference type="Rhea" id="RHEA:15757"/>
        <dbReference type="ChEBI" id="CHEBI:15378"/>
        <dbReference type="ChEBI" id="CHEBI:57476"/>
        <dbReference type="ChEBI" id="CHEBI:57540"/>
        <dbReference type="ChEBI" id="CHEBI:57945"/>
        <dbReference type="ChEBI" id="CHEBI:537519"/>
        <dbReference type="EC" id="1.1.1.3"/>
    </reaction>
    <physiologicalReaction direction="right-to-left" evidence="15">
        <dbReference type="Rhea" id="RHEA:15759"/>
    </physiologicalReaction>
</comment>
<feature type="binding site" evidence="17">
    <location>
        <begin position="16"/>
        <end position="23"/>
    </location>
    <ligand>
        <name>NADP(+)</name>
        <dbReference type="ChEBI" id="CHEBI:58349"/>
    </ligand>
</feature>
<dbReference type="InterPro" id="IPR019811">
    <property type="entry name" value="HDH_CS"/>
</dbReference>
<dbReference type="CDD" id="cd04881">
    <property type="entry name" value="ACT_HSDH-Hom"/>
    <property type="match status" value="1"/>
</dbReference>
<name>A0A839QR23_9MICO</name>
<evidence type="ECO:0000256" key="5">
    <source>
        <dbReference type="ARBA" id="ARBA00013213"/>
    </source>
</evidence>
<dbReference type="PIRSF" id="PIRSF000098">
    <property type="entry name" value="Homoser_dehydrog"/>
    <property type="match status" value="1"/>
</dbReference>
<comment type="function">
    <text evidence="13">Catalyzes the conversion of L-aspartate-beta-semialdehyde (L-Asa) to L-homoserine (L-Hse), the third step in the biosynthesis of threonine and methionine from aspartate.</text>
</comment>
<evidence type="ECO:0000256" key="11">
    <source>
        <dbReference type="ARBA" id="ARBA00023053"/>
    </source>
</evidence>
<keyword evidence="12 18" id="KW-0486">Methionine biosynthesis</keyword>
<dbReference type="GO" id="GO:0004412">
    <property type="term" value="F:homoserine dehydrogenase activity"/>
    <property type="evidence" value="ECO:0007669"/>
    <property type="project" value="UniProtKB-EC"/>
</dbReference>
<dbReference type="Proteomes" id="UP000568050">
    <property type="component" value="Unassembled WGS sequence"/>
</dbReference>
<evidence type="ECO:0000256" key="18">
    <source>
        <dbReference type="RuleBase" id="RU000579"/>
    </source>
</evidence>
<evidence type="ECO:0000313" key="21">
    <source>
        <dbReference type="EMBL" id="MBB3022108.1"/>
    </source>
</evidence>
<comment type="similarity">
    <text evidence="4 19">Belongs to the homoserine dehydrogenase family.</text>
</comment>
<evidence type="ECO:0000256" key="4">
    <source>
        <dbReference type="ARBA" id="ARBA00006753"/>
    </source>
</evidence>
<evidence type="ECO:0000256" key="7">
    <source>
        <dbReference type="ARBA" id="ARBA00022605"/>
    </source>
</evidence>
<evidence type="ECO:0000256" key="19">
    <source>
        <dbReference type="RuleBase" id="RU004171"/>
    </source>
</evidence>
<evidence type="ECO:0000256" key="14">
    <source>
        <dbReference type="ARBA" id="ARBA00048841"/>
    </source>
</evidence>
<evidence type="ECO:0000256" key="9">
    <source>
        <dbReference type="ARBA" id="ARBA00022857"/>
    </source>
</evidence>
<dbReference type="EMBL" id="JACHWP010000001">
    <property type="protein sequence ID" value="MBB3022108.1"/>
    <property type="molecule type" value="Genomic_DNA"/>
</dbReference>
<comment type="cofactor">
    <cofactor evidence="1">
        <name>a metal cation</name>
        <dbReference type="ChEBI" id="CHEBI:25213"/>
    </cofactor>
</comment>
<dbReference type="UniPathway" id="UPA00050">
    <property type="reaction ID" value="UER00063"/>
</dbReference>
<organism evidence="21 22">
    <name type="scientific">Helcobacillus massiliensis</name>
    <dbReference type="NCBI Taxonomy" id="521392"/>
    <lineage>
        <taxon>Bacteria</taxon>
        <taxon>Bacillati</taxon>
        <taxon>Actinomycetota</taxon>
        <taxon>Actinomycetes</taxon>
        <taxon>Micrococcales</taxon>
        <taxon>Dermabacteraceae</taxon>
        <taxon>Helcobacillus</taxon>
    </lineage>
</organism>
<keyword evidence="22" id="KW-1185">Reference proteome</keyword>
<proteinExistence type="inferred from homology"/>
<evidence type="ECO:0000256" key="17">
    <source>
        <dbReference type="PIRSR" id="PIRSR000098-2"/>
    </source>
</evidence>
<sequence>MTQNASAPQPLKIAVLGAGTVGTDVIRLLGQHPKDFAHRAGAPLEIIGIGVRDSSKDRGPHVDRSLIRDDLEALVEEADIVVEVMGGQEPARSLILHALENGASVITANKALLATDGPALYEAADRHGVDISFEAAVAGAIPLIRPLRDSLAGDRIERVLGIVNGTTNYILDAMTRTGQSFDDALADAQRLGYAEADPTADVEGQDAAAKASILASLAFHSRVHLDDVFLEGITRISSDDVAAAERLGRVIKLLSVVERVTGEDGSEAISARVYPVMLPNAHPLASVGEAFNAVFVEAEAAGELMFYGQGAGGAPTASAVLGDLVSVARNRVFGGKEPDESFYAKLPTAGLDALSNPFYLALTVVDRPGVLADVAGILSENGISISTIHQEGATDPEGSDASAHIGIVTHTAGEKDMQTALEQLRSRDTVTSVDSLVRVEGE</sequence>
<dbReference type="InterPro" id="IPR001342">
    <property type="entry name" value="HDH_cat"/>
</dbReference>
<evidence type="ECO:0000259" key="20">
    <source>
        <dbReference type="PROSITE" id="PS51671"/>
    </source>
</evidence>
<dbReference type="GO" id="GO:0050661">
    <property type="term" value="F:NADP binding"/>
    <property type="evidence" value="ECO:0007669"/>
    <property type="project" value="InterPro"/>
</dbReference>
<dbReference type="InterPro" id="IPR016204">
    <property type="entry name" value="HDH"/>
</dbReference>
<evidence type="ECO:0000256" key="12">
    <source>
        <dbReference type="ARBA" id="ARBA00023167"/>
    </source>
</evidence>
<dbReference type="EC" id="1.1.1.3" evidence="5 18"/>
<evidence type="ECO:0000313" key="22">
    <source>
        <dbReference type="Proteomes" id="UP000568050"/>
    </source>
</evidence>
<dbReference type="PANTHER" id="PTHR43331">
    <property type="entry name" value="HOMOSERINE DEHYDROGENASE"/>
    <property type="match status" value="1"/>
</dbReference>
<dbReference type="Gene3D" id="3.30.360.10">
    <property type="entry name" value="Dihydrodipicolinate Reductase, domain 2"/>
    <property type="match status" value="1"/>
</dbReference>
<feature type="binding site" evidence="17">
    <location>
        <position position="195"/>
    </location>
    <ligand>
        <name>L-homoserine</name>
        <dbReference type="ChEBI" id="CHEBI:57476"/>
    </ligand>
</feature>
<keyword evidence="8 18" id="KW-0791">Threonine biosynthesis</keyword>
<keyword evidence="10 18" id="KW-0560">Oxidoreductase</keyword>
<gene>
    <name evidence="21" type="ORF">FHX50_000356</name>
</gene>
<dbReference type="GO" id="GO:0009088">
    <property type="term" value="P:threonine biosynthetic process"/>
    <property type="evidence" value="ECO:0007669"/>
    <property type="project" value="UniProtKB-UniPathway"/>
</dbReference>
<dbReference type="UniPathway" id="UPA00051">
    <property type="reaction ID" value="UER00465"/>
</dbReference>
<protein>
    <recommendedName>
        <fullName evidence="6 18">Homoserine dehydrogenase</fullName>
        <ecNumber evidence="5 18">1.1.1.3</ecNumber>
    </recommendedName>
</protein>
<comment type="pathway">
    <text evidence="3 18">Amino-acid biosynthesis; L-methionine biosynthesis via de novo pathway; L-homoserine from L-aspartate: step 3/3.</text>
</comment>
<evidence type="ECO:0000256" key="3">
    <source>
        <dbReference type="ARBA" id="ARBA00005062"/>
    </source>
</evidence>
<dbReference type="SUPFAM" id="SSF51735">
    <property type="entry name" value="NAD(P)-binding Rossmann-fold domains"/>
    <property type="match status" value="1"/>
</dbReference>
<evidence type="ECO:0000256" key="2">
    <source>
        <dbReference type="ARBA" id="ARBA00005056"/>
    </source>
</evidence>
<dbReference type="AlphaFoldDB" id="A0A839QR23"/>
<feature type="active site" description="Proton donor" evidence="16">
    <location>
        <position position="210"/>
    </location>
</feature>
<dbReference type="InterPro" id="IPR002912">
    <property type="entry name" value="ACT_dom"/>
</dbReference>
<dbReference type="NCBIfam" id="NF004976">
    <property type="entry name" value="PRK06349.1"/>
    <property type="match status" value="1"/>
</dbReference>
<evidence type="ECO:0000256" key="6">
    <source>
        <dbReference type="ARBA" id="ARBA00013376"/>
    </source>
</evidence>
<dbReference type="RefSeq" id="WP_183373892.1">
    <property type="nucleotide sequence ID" value="NZ_CBCSFZ010000010.1"/>
</dbReference>
<keyword evidence="11" id="KW-0915">Sodium</keyword>
<comment type="catalytic activity">
    <reaction evidence="14">
        <text>L-homoserine + NADP(+) = L-aspartate 4-semialdehyde + NADPH + H(+)</text>
        <dbReference type="Rhea" id="RHEA:15761"/>
        <dbReference type="ChEBI" id="CHEBI:15378"/>
        <dbReference type="ChEBI" id="CHEBI:57476"/>
        <dbReference type="ChEBI" id="CHEBI:57783"/>
        <dbReference type="ChEBI" id="CHEBI:58349"/>
        <dbReference type="ChEBI" id="CHEBI:537519"/>
        <dbReference type="EC" id="1.1.1.3"/>
    </reaction>
    <physiologicalReaction direction="right-to-left" evidence="14">
        <dbReference type="Rhea" id="RHEA:15763"/>
    </physiologicalReaction>
</comment>
<comment type="pathway">
    <text evidence="2 18">Amino-acid biosynthesis; L-threonine biosynthesis; L-threonine from L-aspartate: step 3/5.</text>
</comment>